<dbReference type="Pfam" id="PF11374">
    <property type="entry name" value="DUF3176"/>
    <property type="match status" value="1"/>
</dbReference>
<proteinExistence type="predicted"/>
<keyword evidence="2" id="KW-0472">Membrane</keyword>
<evidence type="ECO:0000313" key="3">
    <source>
        <dbReference type="EMBL" id="EMR62933.1"/>
    </source>
</evidence>
<gene>
    <name evidence="3" type="ORF">UCREL1_10128</name>
</gene>
<dbReference type="OrthoDB" id="5376804at2759"/>
<feature type="compositionally biased region" description="Low complexity" evidence="1">
    <location>
        <begin position="584"/>
        <end position="595"/>
    </location>
</feature>
<feature type="transmembrane region" description="Helical" evidence="2">
    <location>
        <begin position="67"/>
        <end position="92"/>
    </location>
</feature>
<evidence type="ECO:0000256" key="1">
    <source>
        <dbReference type="SAM" id="MobiDB-lite"/>
    </source>
</evidence>
<accession>M7SFC7</accession>
<name>M7SFC7_EUTLA</name>
<dbReference type="Proteomes" id="UP000012174">
    <property type="component" value="Unassembled WGS sequence"/>
</dbReference>
<keyword evidence="4" id="KW-1185">Reference proteome</keyword>
<evidence type="ECO:0000313" key="4">
    <source>
        <dbReference type="Proteomes" id="UP000012174"/>
    </source>
</evidence>
<dbReference type="PANTHER" id="PTHR35394">
    <property type="entry name" value="DUF3176 DOMAIN-CONTAINING PROTEIN"/>
    <property type="match status" value="1"/>
</dbReference>
<evidence type="ECO:0000256" key="2">
    <source>
        <dbReference type="SAM" id="Phobius"/>
    </source>
</evidence>
<feature type="transmembrane region" description="Helical" evidence="2">
    <location>
        <begin position="629"/>
        <end position="651"/>
    </location>
</feature>
<feature type="region of interest" description="Disordered" evidence="1">
    <location>
        <begin position="1"/>
        <end position="59"/>
    </location>
</feature>
<dbReference type="eggNOG" id="ENOG502RZ8N">
    <property type="taxonomic scope" value="Eukaryota"/>
</dbReference>
<reference evidence="4" key="1">
    <citation type="journal article" date="2013" name="Genome Announc.">
        <title>Draft genome sequence of the grapevine dieback fungus Eutypa lata UCR-EL1.</title>
        <authorList>
            <person name="Blanco-Ulate B."/>
            <person name="Rolshausen P.E."/>
            <person name="Cantu D."/>
        </authorList>
    </citation>
    <scope>NUCLEOTIDE SEQUENCE [LARGE SCALE GENOMIC DNA]</scope>
    <source>
        <strain evidence="4">UCR-EL1</strain>
    </source>
</reference>
<feature type="compositionally biased region" description="Low complexity" evidence="1">
    <location>
        <begin position="9"/>
        <end position="19"/>
    </location>
</feature>
<protein>
    <submittedName>
        <fullName evidence="3">Uncharacterized protein</fullName>
    </submittedName>
</protein>
<keyword evidence="2" id="KW-1133">Transmembrane helix</keyword>
<dbReference type="AlphaFoldDB" id="M7SFC7"/>
<dbReference type="HOGENOM" id="CLU_015092_4_3_1"/>
<keyword evidence="2" id="KW-0812">Transmembrane</keyword>
<dbReference type="EMBL" id="KB707332">
    <property type="protein sequence ID" value="EMR62933.1"/>
    <property type="molecule type" value="Genomic_DNA"/>
</dbReference>
<dbReference type="InterPro" id="IPR021514">
    <property type="entry name" value="DUF3176"/>
</dbReference>
<feature type="transmembrane region" description="Helical" evidence="2">
    <location>
        <begin position="179"/>
        <end position="203"/>
    </location>
</feature>
<sequence>MGDTHGQGSRSPFFSLRPFSRPKKTQPSTQYSSIDPSPPGGDDDRKLASKQAKTKTKTKKKKRMSQYTWTVEFCAVALSLAAVITTVALLIYADGLPLVQYNFIISFNAVVSILGAIARVSLGFAVGSCLGQGKWNFYARGPGSAAAFGRFEDASRGPWGSLWLVVAWFRPRMRLRHHWAVAGAVVMVLLLGFEPFLQSVIYYNGVMEPVDSSTISPTPSVGRSAYLDAGVYYVNNGGLSQEMMPNNGTISQVPFSSQPDLGMISALFNGFYNRSSAADLTTSFVCPSGNCTWAPFTSIATCSACNDVTDRLEKSTETGANLGTINYHAQVFSGEYLKYSLPHYANLSNAVGGRIFDAYMAALPQMQPMDTISFRHLNTMLAAVGVVRADDSYRDEVTEWNETAVTATECALWLCTNAYASEVQSGVLRERVLASWAVRDMDSYRFVPNRVASADEMEEFDAYYGRPLWVDRIEFERSDLGLRIPADDDNDEARRKAGLPGDVDESFAITQRTIGSTMKYIHSDFFRLDDVELLVWPLSGDDGATSGQPPVTQALFESTDLSATFDNAARSLSNWMRDRRSADDGSGSSYGDPGSHFGNKKRQEKEAATAATVAEGTGLQYVIRIRVNWAYLSLPAATIVAGCLFVLFSVLETRRLGLEPWKTDVMASLLHSLDPETRARLRMAEVEEAAAAATAASGAVAGEGKEKKGEEKKKRGFHKVVEDTIVSMEEHGGGGKDGDDVSGGPQLRTVREFESFGSVSGDTDAESGGDSRSGDGGGGDDDVGSVSREELVQEERMLDTAGYEYQTPEEYSAWEYRAQQQQQQQQQRNMF</sequence>
<feature type="transmembrane region" description="Helical" evidence="2">
    <location>
        <begin position="104"/>
        <end position="130"/>
    </location>
</feature>
<feature type="compositionally biased region" description="Basic and acidic residues" evidence="1">
    <location>
        <begin position="787"/>
        <end position="798"/>
    </location>
</feature>
<organism evidence="3 4">
    <name type="scientific">Eutypa lata (strain UCR-EL1)</name>
    <name type="common">Grapevine dieback disease fungus</name>
    <name type="synonym">Eutypa armeniacae</name>
    <dbReference type="NCBI Taxonomy" id="1287681"/>
    <lineage>
        <taxon>Eukaryota</taxon>
        <taxon>Fungi</taxon>
        <taxon>Dikarya</taxon>
        <taxon>Ascomycota</taxon>
        <taxon>Pezizomycotina</taxon>
        <taxon>Sordariomycetes</taxon>
        <taxon>Xylariomycetidae</taxon>
        <taxon>Xylariales</taxon>
        <taxon>Diatrypaceae</taxon>
        <taxon>Eutypa</taxon>
    </lineage>
</organism>
<feature type="region of interest" description="Disordered" evidence="1">
    <location>
        <begin position="754"/>
        <end position="804"/>
    </location>
</feature>
<feature type="region of interest" description="Disordered" evidence="1">
    <location>
        <begin position="576"/>
        <end position="604"/>
    </location>
</feature>
<dbReference type="OMA" id="CLGQAKW"/>
<feature type="region of interest" description="Disordered" evidence="1">
    <location>
        <begin position="694"/>
        <end position="715"/>
    </location>
</feature>
<feature type="compositionally biased region" description="Basic and acidic residues" evidence="1">
    <location>
        <begin position="703"/>
        <end position="713"/>
    </location>
</feature>
<dbReference type="PANTHER" id="PTHR35394:SF5">
    <property type="entry name" value="DUF3176 DOMAIN-CONTAINING PROTEIN"/>
    <property type="match status" value="1"/>
</dbReference>
<dbReference type="KEGG" id="ela:UCREL1_10128"/>